<evidence type="ECO:0000313" key="4">
    <source>
        <dbReference type="Proteomes" id="UP000289856"/>
    </source>
</evidence>
<evidence type="ECO:0000256" key="1">
    <source>
        <dbReference type="ARBA" id="ARBA00023125"/>
    </source>
</evidence>
<dbReference type="RefSeq" id="WP_130609455.1">
    <property type="nucleotide sequence ID" value="NZ_AP019400.1"/>
</dbReference>
<dbReference type="PROSITE" id="PS50937">
    <property type="entry name" value="HTH_MERR_2"/>
    <property type="match status" value="1"/>
</dbReference>
<dbReference type="PANTHER" id="PTHR30204">
    <property type="entry name" value="REDOX-CYCLING DRUG-SENSING TRANSCRIPTIONAL ACTIVATOR SOXR"/>
    <property type="match status" value="1"/>
</dbReference>
<dbReference type="CDD" id="cd04782">
    <property type="entry name" value="HTH_BltR"/>
    <property type="match status" value="1"/>
</dbReference>
<dbReference type="OrthoDB" id="9773308at2"/>
<dbReference type="SUPFAM" id="SSF55136">
    <property type="entry name" value="Probable bacterial effector-binding domain"/>
    <property type="match status" value="1"/>
</dbReference>
<dbReference type="GO" id="GO:0003700">
    <property type="term" value="F:DNA-binding transcription factor activity"/>
    <property type="evidence" value="ECO:0007669"/>
    <property type="project" value="InterPro"/>
</dbReference>
<name>A0A3T1D656_9BACL</name>
<dbReference type="EMBL" id="AP019400">
    <property type="protein sequence ID" value="BBI33555.1"/>
    <property type="molecule type" value="Genomic_DNA"/>
</dbReference>
<dbReference type="InterPro" id="IPR000551">
    <property type="entry name" value="MerR-type_HTH_dom"/>
</dbReference>
<dbReference type="PANTHER" id="PTHR30204:SF85">
    <property type="entry name" value="MULTIDRUG-EFFLUX TRANSPORTER 2 REGULATOR"/>
    <property type="match status" value="1"/>
</dbReference>
<dbReference type="InterPro" id="IPR011256">
    <property type="entry name" value="Reg_factor_effector_dom_sf"/>
</dbReference>
<reference evidence="3 4" key="1">
    <citation type="submission" date="2019-01" db="EMBL/GenBank/DDBJ databases">
        <title>Complete genome sequence of Cohnella hallensis HS21 isolated from Korean fir (Abies koreana) rhizospheric soil.</title>
        <authorList>
            <person name="Jiang L."/>
            <person name="Kang S.W."/>
            <person name="Kim S."/>
            <person name="Jung J."/>
            <person name="Kim C.Y."/>
            <person name="Kim D.H."/>
            <person name="Kim S.W."/>
            <person name="Lee J."/>
        </authorList>
    </citation>
    <scope>NUCLEOTIDE SEQUENCE [LARGE SCALE GENOMIC DNA]</scope>
    <source>
        <strain evidence="3 4">HS21</strain>
    </source>
</reference>
<dbReference type="Gene3D" id="1.10.1660.10">
    <property type="match status" value="1"/>
</dbReference>
<accession>A0A3T1D656</accession>
<dbReference type="PROSITE" id="PS00552">
    <property type="entry name" value="HTH_MERR_1"/>
    <property type="match status" value="1"/>
</dbReference>
<evidence type="ECO:0000313" key="3">
    <source>
        <dbReference type="EMBL" id="BBI33555.1"/>
    </source>
</evidence>
<organism evidence="3 4">
    <name type="scientific">Cohnella abietis</name>
    <dbReference type="NCBI Taxonomy" id="2507935"/>
    <lineage>
        <taxon>Bacteria</taxon>
        <taxon>Bacillati</taxon>
        <taxon>Bacillota</taxon>
        <taxon>Bacilli</taxon>
        <taxon>Bacillales</taxon>
        <taxon>Paenibacillaceae</taxon>
        <taxon>Cohnella</taxon>
    </lineage>
</organism>
<dbReference type="SMART" id="SM00422">
    <property type="entry name" value="HTH_MERR"/>
    <property type="match status" value="1"/>
</dbReference>
<dbReference type="Proteomes" id="UP000289856">
    <property type="component" value="Chromosome"/>
</dbReference>
<dbReference type="GO" id="GO:0003677">
    <property type="term" value="F:DNA binding"/>
    <property type="evidence" value="ECO:0007669"/>
    <property type="project" value="UniProtKB-KW"/>
</dbReference>
<dbReference type="InterPro" id="IPR009061">
    <property type="entry name" value="DNA-bd_dom_put_sf"/>
</dbReference>
<proteinExistence type="predicted"/>
<dbReference type="KEGG" id="cohn:KCTCHS21_29540"/>
<sequence>MSKDYDQYFTTSEFAKVCGVTKHTLFHYDDIGILKPEIVKENGYRYYSYLQFFTFDIIAVLKETGTSLQEIKEYINNQNTSHFLSILKQKQQQLVEEQRKLERMNSLLLGAIHNTDLALHATYGEPWVEECEEQYFIATRLSKESGEKDYARKIAAIFDYCKEHHIDYDFPIGSIISKSHVEEGVYDPDYFCNRISVKHEGELLYIKPKGKYMVMNHKGSHESLPASYEKLKTYIADSDFVITGDAYEYELLSYLAVGDPDKYVIQIAIQI</sequence>
<dbReference type="AlphaFoldDB" id="A0A3T1D656"/>
<dbReference type="SUPFAM" id="SSF46955">
    <property type="entry name" value="Putative DNA-binding domain"/>
    <property type="match status" value="1"/>
</dbReference>
<keyword evidence="1" id="KW-0238">DNA-binding</keyword>
<gene>
    <name evidence="3" type="ORF">KCTCHS21_29540</name>
</gene>
<evidence type="ECO:0000259" key="2">
    <source>
        <dbReference type="PROSITE" id="PS50937"/>
    </source>
</evidence>
<protein>
    <submittedName>
        <fullName evidence="3">MerR family transcriptional regulator</fullName>
    </submittedName>
</protein>
<feature type="domain" description="HTH merR-type" evidence="2">
    <location>
        <begin position="8"/>
        <end position="77"/>
    </location>
</feature>
<dbReference type="Pfam" id="PF13411">
    <property type="entry name" value="MerR_1"/>
    <property type="match status" value="1"/>
</dbReference>
<dbReference type="Gene3D" id="3.20.80.10">
    <property type="entry name" value="Regulatory factor, effector binding domain"/>
    <property type="match status" value="1"/>
</dbReference>
<keyword evidence="4" id="KW-1185">Reference proteome</keyword>
<dbReference type="InterPro" id="IPR047057">
    <property type="entry name" value="MerR_fam"/>
</dbReference>